<evidence type="ECO:0000259" key="5">
    <source>
        <dbReference type="PROSITE" id="PS50110"/>
    </source>
</evidence>
<dbReference type="AlphaFoldDB" id="A0A412Y6G6"/>
<dbReference type="SUPFAM" id="SSF52172">
    <property type="entry name" value="CheY-like"/>
    <property type="match status" value="1"/>
</dbReference>
<name>A0A412Y6G6_9BACE</name>
<dbReference type="Proteomes" id="UP000284366">
    <property type="component" value="Unassembled WGS sequence"/>
</dbReference>
<organism evidence="6 7">
    <name type="scientific">Bacteroides clarus</name>
    <dbReference type="NCBI Taxonomy" id="626929"/>
    <lineage>
        <taxon>Bacteria</taxon>
        <taxon>Pseudomonadati</taxon>
        <taxon>Bacteroidota</taxon>
        <taxon>Bacteroidia</taxon>
        <taxon>Bacteroidales</taxon>
        <taxon>Bacteroidaceae</taxon>
        <taxon>Bacteroides</taxon>
    </lineage>
</organism>
<evidence type="ECO:0000256" key="4">
    <source>
        <dbReference type="PROSITE-ProRule" id="PRU00169"/>
    </source>
</evidence>
<reference evidence="6 7" key="1">
    <citation type="submission" date="2018-08" db="EMBL/GenBank/DDBJ databases">
        <title>A genome reference for cultivated species of the human gut microbiota.</title>
        <authorList>
            <person name="Zou Y."/>
            <person name="Xue W."/>
            <person name="Luo G."/>
        </authorList>
    </citation>
    <scope>NUCLEOTIDE SEQUENCE [LARGE SCALE GENOMIC DNA]</scope>
    <source>
        <strain evidence="6 7">AF14-27</strain>
    </source>
</reference>
<dbReference type="InterPro" id="IPR011006">
    <property type="entry name" value="CheY-like_superfamily"/>
</dbReference>
<dbReference type="SUPFAM" id="SSF47384">
    <property type="entry name" value="Homodimeric domain of signal transducing histidine kinase"/>
    <property type="match status" value="1"/>
</dbReference>
<dbReference type="Gene3D" id="1.10.287.130">
    <property type="match status" value="1"/>
</dbReference>
<dbReference type="FunFam" id="1.10.287.130:FF:000045">
    <property type="entry name" value="Two-component system sensor histidine kinase/response regulator"/>
    <property type="match status" value="1"/>
</dbReference>
<protein>
    <recommendedName>
        <fullName evidence="2">histidine kinase</fullName>
        <ecNumber evidence="2">2.7.13.3</ecNumber>
    </recommendedName>
</protein>
<sequence length="159" mass="18445">MKIQIEHYKYIKNAEVNQEKIKFYMNMSHELRTPLSLIIAPLEELVEQSELINSKIQSKLKFIYQNCQRLLHIINQLLELRKAEAGVLPIQIALYDIEDLCSQIISMFTDKALKRNLVANNGKAAMDILENQEVDMVLSNVMIPEINSLKICEMIKQNL</sequence>
<dbReference type="Pfam" id="PF00512">
    <property type="entry name" value="HisKA"/>
    <property type="match status" value="1"/>
</dbReference>
<comment type="caution">
    <text evidence="6">The sequence shown here is derived from an EMBL/GenBank/DDBJ whole genome shotgun (WGS) entry which is preliminary data.</text>
</comment>
<dbReference type="SMART" id="SM00388">
    <property type="entry name" value="HisKA"/>
    <property type="match status" value="1"/>
</dbReference>
<dbReference type="Gene3D" id="3.40.50.2300">
    <property type="match status" value="1"/>
</dbReference>
<keyword evidence="3" id="KW-0597">Phosphoprotein</keyword>
<dbReference type="RefSeq" id="WP_118047031.1">
    <property type="nucleotide sequence ID" value="NZ_CATZGC010000001.1"/>
</dbReference>
<dbReference type="EC" id="2.7.13.3" evidence="2"/>
<comment type="caution">
    <text evidence="4">Lacks conserved residue(s) required for the propagation of feature annotation.</text>
</comment>
<dbReference type="InterPro" id="IPR001789">
    <property type="entry name" value="Sig_transdc_resp-reg_receiver"/>
</dbReference>
<evidence type="ECO:0000256" key="3">
    <source>
        <dbReference type="ARBA" id="ARBA00022553"/>
    </source>
</evidence>
<evidence type="ECO:0000313" key="7">
    <source>
        <dbReference type="Proteomes" id="UP000284366"/>
    </source>
</evidence>
<comment type="catalytic activity">
    <reaction evidence="1">
        <text>ATP + protein L-histidine = ADP + protein N-phospho-L-histidine.</text>
        <dbReference type="EC" id="2.7.13.3"/>
    </reaction>
</comment>
<evidence type="ECO:0000256" key="2">
    <source>
        <dbReference type="ARBA" id="ARBA00012438"/>
    </source>
</evidence>
<dbReference type="EMBL" id="QRZG01000017">
    <property type="protein sequence ID" value="RGV53032.1"/>
    <property type="molecule type" value="Genomic_DNA"/>
</dbReference>
<dbReference type="CDD" id="cd00082">
    <property type="entry name" value="HisKA"/>
    <property type="match status" value="1"/>
</dbReference>
<dbReference type="GO" id="GO:0000155">
    <property type="term" value="F:phosphorelay sensor kinase activity"/>
    <property type="evidence" value="ECO:0007669"/>
    <property type="project" value="InterPro"/>
</dbReference>
<accession>A0A412Y6G6</accession>
<gene>
    <name evidence="6" type="ORF">DWW09_10855</name>
</gene>
<evidence type="ECO:0000256" key="1">
    <source>
        <dbReference type="ARBA" id="ARBA00000085"/>
    </source>
</evidence>
<dbReference type="PANTHER" id="PTHR43547">
    <property type="entry name" value="TWO-COMPONENT HISTIDINE KINASE"/>
    <property type="match status" value="1"/>
</dbReference>
<dbReference type="InterPro" id="IPR003661">
    <property type="entry name" value="HisK_dim/P_dom"/>
</dbReference>
<dbReference type="PANTHER" id="PTHR43547:SF2">
    <property type="entry name" value="HYBRID SIGNAL TRANSDUCTION HISTIDINE KINASE C"/>
    <property type="match status" value="1"/>
</dbReference>
<dbReference type="PROSITE" id="PS50110">
    <property type="entry name" value="RESPONSE_REGULATORY"/>
    <property type="match status" value="1"/>
</dbReference>
<evidence type="ECO:0000313" key="6">
    <source>
        <dbReference type="EMBL" id="RGV53032.1"/>
    </source>
</evidence>
<feature type="domain" description="Response regulatory" evidence="5">
    <location>
        <begin position="91"/>
        <end position="159"/>
    </location>
</feature>
<dbReference type="InterPro" id="IPR036097">
    <property type="entry name" value="HisK_dim/P_sf"/>
</dbReference>
<proteinExistence type="predicted"/>